<dbReference type="SUPFAM" id="SSF51206">
    <property type="entry name" value="cAMP-binding domain-like"/>
    <property type="match status" value="1"/>
</dbReference>
<accession>A0A212K8Z0</accession>
<evidence type="ECO:0000259" key="4">
    <source>
        <dbReference type="Pfam" id="PF00027"/>
    </source>
</evidence>
<evidence type="ECO:0000313" key="6">
    <source>
        <dbReference type="EMBL" id="SBW07985.1"/>
    </source>
</evidence>
<name>A0A212K8Z0_9FIRM</name>
<keyword evidence="3" id="KW-0804">Transcription</keyword>
<keyword evidence="2" id="KW-0238">DNA-binding</keyword>
<dbReference type="Gene3D" id="2.60.120.10">
    <property type="entry name" value="Jelly Rolls"/>
    <property type="match status" value="1"/>
</dbReference>
<dbReference type="InterPro" id="IPR000595">
    <property type="entry name" value="cNMP-bd_dom"/>
</dbReference>
<dbReference type="InterPro" id="IPR018490">
    <property type="entry name" value="cNMP-bd_dom_sf"/>
</dbReference>
<dbReference type="GO" id="GO:0006355">
    <property type="term" value="P:regulation of DNA-templated transcription"/>
    <property type="evidence" value="ECO:0007669"/>
    <property type="project" value="InterPro"/>
</dbReference>
<gene>
    <name evidence="6" type="ORF">KL86CLO1_12375</name>
</gene>
<evidence type="ECO:0000256" key="1">
    <source>
        <dbReference type="ARBA" id="ARBA00023015"/>
    </source>
</evidence>
<organism evidence="6">
    <name type="scientific">uncultured Eubacteriales bacterium</name>
    <dbReference type="NCBI Taxonomy" id="172733"/>
    <lineage>
        <taxon>Bacteria</taxon>
        <taxon>Bacillati</taxon>
        <taxon>Bacillota</taxon>
        <taxon>Clostridia</taxon>
        <taxon>Eubacteriales</taxon>
        <taxon>environmental samples</taxon>
    </lineage>
</organism>
<reference evidence="6" key="1">
    <citation type="submission" date="2016-04" db="EMBL/GenBank/DDBJ databases">
        <authorList>
            <person name="Evans L.H."/>
            <person name="Alamgir A."/>
            <person name="Owens N."/>
            <person name="Weber N.D."/>
            <person name="Virtaneva K."/>
            <person name="Barbian K."/>
            <person name="Babar A."/>
            <person name="Rosenke K."/>
        </authorList>
    </citation>
    <scope>NUCLEOTIDE SEQUENCE</scope>
    <source>
        <strain evidence="6">86</strain>
    </source>
</reference>
<dbReference type="CDD" id="cd00038">
    <property type="entry name" value="CAP_ED"/>
    <property type="match status" value="1"/>
</dbReference>
<evidence type="ECO:0000259" key="5">
    <source>
        <dbReference type="Pfam" id="PF13545"/>
    </source>
</evidence>
<dbReference type="SUPFAM" id="SSF46785">
    <property type="entry name" value="Winged helix' DNA-binding domain"/>
    <property type="match status" value="1"/>
</dbReference>
<dbReference type="InterPro" id="IPR036390">
    <property type="entry name" value="WH_DNA-bd_sf"/>
</dbReference>
<protein>
    <submittedName>
        <fullName evidence="6">Uncharacterized protein</fullName>
    </submittedName>
</protein>
<dbReference type="InterPro" id="IPR014710">
    <property type="entry name" value="RmlC-like_jellyroll"/>
</dbReference>
<dbReference type="Pfam" id="PF13545">
    <property type="entry name" value="HTH_Crp_2"/>
    <property type="match status" value="1"/>
</dbReference>
<dbReference type="Gene3D" id="1.10.10.10">
    <property type="entry name" value="Winged helix-like DNA-binding domain superfamily/Winged helix DNA-binding domain"/>
    <property type="match status" value="1"/>
</dbReference>
<feature type="domain" description="HTH crp-type" evidence="5">
    <location>
        <begin position="154"/>
        <end position="217"/>
    </location>
</feature>
<dbReference type="AlphaFoldDB" id="A0A212K8Z0"/>
<dbReference type="InterPro" id="IPR036388">
    <property type="entry name" value="WH-like_DNA-bd_sf"/>
</dbReference>
<dbReference type="InterPro" id="IPR012318">
    <property type="entry name" value="HTH_CRP"/>
</dbReference>
<evidence type="ECO:0000256" key="3">
    <source>
        <dbReference type="ARBA" id="ARBA00023163"/>
    </source>
</evidence>
<dbReference type="Pfam" id="PF00027">
    <property type="entry name" value="cNMP_binding"/>
    <property type="match status" value="1"/>
</dbReference>
<dbReference type="GO" id="GO:0003677">
    <property type="term" value="F:DNA binding"/>
    <property type="evidence" value="ECO:0007669"/>
    <property type="project" value="UniProtKB-KW"/>
</dbReference>
<keyword evidence="1" id="KW-0805">Transcription regulation</keyword>
<feature type="domain" description="Cyclic nucleotide-binding" evidence="4">
    <location>
        <begin position="33"/>
        <end position="111"/>
    </location>
</feature>
<proteinExistence type="predicted"/>
<sequence length="225" mass="25335">MEFLSGGTLAPARWAVLYAAHPWLERYPWQLCRYGKREYLCRFREPVGQLLFLLEGRVSVSLTPPHGRTHIITWSLTEGLICGDVEVALGNTTASADLRSEDGALCLSLPIAPHLEGLREDNEFLRYALARLSDQMIHQSIYTANNLLFLLETRMAGYVLAYSEDGIFRANLTHTAELLGASYRQLSRVMRSFTEQGLLKKDGDSWRITGWAALEAMAADMEQLP</sequence>
<dbReference type="EMBL" id="FLUN01000001">
    <property type="protein sequence ID" value="SBW07985.1"/>
    <property type="molecule type" value="Genomic_DNA"/>
</dbReference>
<evidence type="ECO:0000256" key="2">
    <source>
        <dbReference type="ARBA" id="ARBA00023125"/>
    </source>
</evidence>